<dbReference type="Proteomes" id="UP001519460">
    <property type="component" value="Unassembled WGS sequence"/>
</dbReference>
<dbReference type="AlphaFoldDB" id="A0ABD0L567"/>
<protein>
    <submittedName>
        <fullName evidence="1">Uncharacterized protein</fullName>
    </submittedName>
</protein>
<evidence type="ECO:0000313" key="1">
    <source>
        <dbReference type="EMBL" id="KAK7494729.1"/>
    </source>
</evidence>
<proteinExistence type="predicted"/>
<reference evidence="1 2" key="1">
    <citation type="journal article" date="2023" name="Sci. Data">
        <title>Genome assembly of the Korean intertidal mud-creeper Batillaria attramentaria.</title>
        <authorList>
            <person name="Patra A.K."/>
            <person name="Ho P.T."/>
            <person name="Jun S."/>
            <person name="Lee S.J."/>
            <person name="Kim Y."/>
            <person name="Won Y.J."/>
        </authorList>
    </citation>
    <scope>NUCLEOTIDE SEQUENCE [LARGE SCALE GENOMIC DNA]</scope>
    <source>
        <strain evidence="1">Wonlab-2016</strain>
    </source>
</reference>
<evidence type="ECO:0000313" key="2">
    <source>
        <dbReference type="Proteomes" id="UP001519460"/>
    </source>
</evidence>
<dbReference type="EMBL" id="JACVVK020000081">
    <property type="protein sequence ID" value="KAK7494729.1"/>
    <property type="molecule type" value="Genomic_DNA"/>
</dbReference>
<name>A0ABD0L567_9CAEN</name>
<accession>A0ABD0L567</accession>
<gene>
    <name evidence="1" type="ORF">BaRGS_00014127</name>
</gene>
<organism evidence="1 2">
    <name type="scientific">Batillaria attramentaria</name>
    <dbReference type="NCBI Taxonomy" id="370345"/>
    <lineage>
        <taxon>Eukaryota</taxon>
        <taxon>Metazoa</taxon>
        <taxon>Spiralia</taxon>
        <taxon>Lophotrochozoa</taxon>
        <taxon>Mollusca</taxon>
        <taxon>Gastropoda</taxon>
        <taxon>Caenogastropoda</taxon>
        <taxon>Sorbeoconcha</taxon>
        <taxon>Cerithioidea</taxon>
        <taxon>Batillariidae</taxon>
        <taxon>Batillaria</taxon>
    </lineage>
</organism>
<sequence>MVSSYASERKWRLTLAKNDWSGGVKTTEALSTHQRGSRRTCIVSCAPAKTFDSHATPLSFSAAEKRGQAYEKRRQAFESVIVSVPISPRRPVDL</sequence>
<comment type="caution">
    <text evidence="1">The sequence shown here is derived from an EMBL/GenBank/DDBJ whole genome shotgun (WGS) entry which is preliminary data.</text>
</comment>
<keyword evidence="2" id="KW-1185">Reference proteome</keyword>